<gene>
    <name evidence="1" type="ORF">MANES_13G023901v8</name>
</gene>
<sequence>MRDRRPTFIFLIETFCLSSKISKIKTCLDYDDFVAVDCIGYNGGLALLWRSVSHISVLNLFSHCIDVEISIDGIGSWRLTGFYGQPNHLRRNETWNLLRNLRDCSPLPWVCLGDFNDLLAIHEKRGGRPQPRAFIQGFREAICDAGLTDFPMGGYPFTWEHGKDSDHWIEEKLDRVLVSNGWRYKFLYAQAYTLDITTFDHLPIFLDVRSMVTRDHVRRFKFENY</sequence>
<evidence type="ECO:0000313" key="2">
    <source>
        <dbReference type="Proteomes" id="UP000091857"/>
    </source>
</evidence>
<accession>A0ACB7GK25</accession>
<proteinExistence type="predicted"/>
<reference evidence="2" key="1">
    <citation type="journal article" date="2016" name="Nat. Biotechnol.">
        <title>Sequencing wild and cultivated cassava and related species reveals extensive interspecific hybridization and genetic diversity.</title>
        <authorList>
            <person name="Bredeson J.V."/>
            <person name="Lyons J.B."/>
            <person name="Prochnik S.E."/>
            <person name="Wu G.A."/>
            <person name="Ha C.M."/>
            <person name="Edsinger-Gonzales E."/>
            <person name="Grimwood J."/>
            <person name="Schmutz J."/>
            <person name="Rabbi I.Y."/>
            <person name="Egesi C."/>
            <person name="Nauluvula P."/>
            <person name="Lebot V."/>
            <person name="Ndunguru J."/>
            <person name="Mkamilo G."/>
            <person name="Bart R.S."/>
            <person name="Setter T.L."/>
            <person name="Gleadow R.M."/>
            <person name="Kulakow P."/>
            <person name="Ferguson M.E."/>
            <person name="Rounsley S."/>
            <person name="Rokhsar D.S."/>
        </authorList>
    </citation>
    <scope>NUCLEOTIDE SEQUENCE [LARGE SCALE GENOMIC DNA]</scope>
    <source>
        <strain evidence="2">cv. AM560-2</strain>
    </source>
</reference>
<dbReference type="Proteomes" id="UP000091857">
    <property type="component" value="Chromosome 13"/>
</dbReference>
<evidence type="ECO:0000313" key="1">
    <source>
        <dbReference type="EMBL" id="KAG8640094.1"/>
    </source>
</evidence>
<comment type="caution">
    <text evidence="1">The sequence shown here is derived from an EMBL/GenBank/DDBJ whole genome shotgun (WGS) entry which is preliminary data.</text>
</comment>
<protein>
    <submittedName>
        <fullName evidence="1">Uncharacterized protein</fullName>
    </submittedName>
</protein>
<name>A0ACB7GK25_MANES</name>
<keyword evidence="2" id="KW-1185">Reference proteome</keyword>
<dbReference type="EMBL" id="CM004399">
    <property type="protein sequence ID" value="KAG8640094.1"/>
    <property type="molecule type" value="Genomic_DNA"/>
</dbReference>
<organism evidence="1 2">
    <name type="scientific">Manihot esculenta</name>
    <name type="common">Cassava</name>
    <name type="synonym">Jatropha manihot</name>
    <dbReference type="NCBI Taxonomy" id="3983"/>
    <lineage>
        <taxon>Eukaryota</taxon>
        <taxon>Viridiplantae</taxon>
        <taxon>Streptophyta</taxon>
        <taxon>Embryophyta</taxon>
        <taxon>Tracheophyta</taxon>
        <taxon>Spermatophyta</taxon>
        <taxon>Magnoliopsida</taxon>
        <taxon>eudicotyledons</taxon>
        <taxon>Gunneridae</taxon>
        <taxon>Pentapetalae</taxon>
        <taxon>rosids</taxon>
        <taxon>fabids</taxon>
        <taxon>Malpighiales</taxon>
        <taxon>Euphorbiaceae</taxon>
        <taxon>Crotonoideae</taxon>
        <taxon>Manihoteae</taxon>
        <taxon>Manihot</taxon>
    </lineage>
</organism>